<dbReference type="EMBL" id="LT994652">
    <property type="protein sequence ID" value="SPN78860.1"/>
    <property type="molecule type" value="Genomic_DNA"/>
</dbReference>
<organism evidence="1">
    <name type="scientific">Cedratvirus Zaza IHUMI</name>
    <dbReference type="NCBI Taxonomy" id="2126979"/>
    <lineage>
        <taxon>Viruses</taxon>
        <taxon>Pithoviruses</taxon>
    </lineage>
</organism>
<accession>A0A2R8FD94</accession>
<reference evidence="1" key="1">
    <citation type="submission" date="2018-03" db="EMBL/GenBank/DDBJ databases">
        <authorList>
            <consortium name="Urmite Genomes"/>
        </authorList>
    </citation>
    <scope>NUCLEOTIDE SEQUENCE [LARGE SCALE GENOMIC DNA]</scope>
    <source>
        <strain evidence="1">IHUMI-S29</strain>
    </source>
</reference>
<dbReference type="Proteomes" id="UP000270547">
    <property type="component" value="Segment"/>
</dbReference>
<protein>
    <submittedName>
        <fullName evidence="1">Uncharacterized protein</fullName>
    </submittedName>
</protein>
<evidence type="ECO:0000313" key="1">
    <source>
        <dbReference type="EMBL" id="SPN78860.1"/>
    </source>
</evidence>
<name>A0A2R8FD94_9VIRU</name>
<proteinExistence type="predicted"/>
<gene>
    <name evidence="1" type="ORF">ZAZAV_46</name>
</gene>
<sequence>MSIRSLSSLALSRIPVVDYSTLVRKGYLVPQEFGTWETWRERAIRDFGISREYFDLPLYDYPKIGRRERRAPVSPQYRYLEIQTKFYLSPESAVSVSPDGEINGIYESLTGVYECLRRNDEEMVLFFAERLRSEAISRVMEDIESGRILSMVPNYRPGGYDIFYFRTLALRTLADYLYPGQGEERLRRAGLYPQDWQIAIEEDAKNNTFQPGRYGNQAQRKLGLLYLVSLGRKDAYTYARRFIKRVDDAFVKEDLFGISEPEMAMALLSSGDIDLFESGRGYIHETLKGSPPVLEVLREIPLFLSSGFYDPGKVRVPIDPIYYHCVIYGGNPRILIYMRGFFSNSASNSRSVMFSGYYTHSNPEGYFSLTTFFTGKNLVFISSDLDISYRSWSVYEKEEELAEYVVKRNLGYVEEISMFYPLLSDKNKQEAKKRAKDVFPLSLRVMQTLDNLPDLSD</sequence>